<proteinExistence type="predicted"/>
<evidence type="ECO:0000313" key="2">
    <source>
        <dbReference type="Proteomes" id="UP000322530"/>
    </source>
</evidence>
<name>A0A5A5T861_9CHLR</name>
<reference evidence="1 2" key="1">
    <citation type="submission" date="2019-01" db="EMBL/GenBank/DDBJ databases">
        <title>Draft genome sequence of Dictyobacter sp. Uno17.</title>
        <authorList>
            <person name="Wang C.M."/>
            <person name="Zheng Y."/>
            <person name="Sakai Y."/>
            <person name="Abe K."/>
            <person name="Yokota A."/>
            <person name="Yabe S."/>
        </authorList>
    </citation>
    <scope>NUCLEOTIDE SEQUENCE [LARGE SCALE GENOMIC DNA]</scope>
    <source>
        <strain evidence="1 2">Uno17</strain>
    </source>
</reference>
<sequence>MSTSKDIFKDQQPHWESISGILAFLCKSIHDPLYGQGEEIEQDMFIRDGHVRHFFSEDYAKACLGNNFTIETLQSGTAKFYSQQSEFVKVIARKI</sequence>
<dbReference type="EMBL" id="BIXY01000010">
    <property type="protein sequence ID" value="GCF07455.1"/>
    <property type="molecule type" value="Genomic_DNA"/>
</dbReference>
<comment type="caution">
    <text evidence="1">The sequence shown here is derived from an EMBL/GenBank/DDBJ whole genome shotgun (WGS) entry which is preliminary data.</text>
</comment>
<gene>
    <name evidence="1" type="ORF">KDI_10190</name>
</gene>
<dbReference type="Proteomes" id="UP000322530">
    <property type="component" value="Unassembled WGS sequence"/>
</dbReference>
<accession>A0A5A5T861</accession>
<keyword evidence="2" id="KW-1185">Reference proteome</keyword>
<dbReference type="AlphaFoldDB" id="A0A5A5T861"/>
<organism evidence="1 2">
    <name type="scientific">Dictyobacter arantiisoli</name>
    <dbReference type="NCBI Taxonomy" id="2014874"/>
    <lineage>
        <taxon>Bacteria</taxon>
        <taxon>Bacillati</taxon>
        <taxon>Chloroflexota</taxon>
        <taxon>Ktedonobacteria</taxon>
        <taxon>Ktedonobacterales</taxon>
        <taxon>Dictyobacteraceae</taxon>
        <taxon>Dictyobacter</taxon>
    </lineage>
</organism>
<dbReference type="RefSeq" id="WP_149400474.1">
    <property type="nucleotide sequence ID" value="NZ_BIXY01000010.1"/>
</dbReference>
<evidence type="ECO:0000313" key="1">
    <source>
        <dbReference type="EMBL" id="GCF07455.1"/>
    </source>
</evidence>
<protein>
    <submittedName>
        <fullName evidence="1">Uncharacterized protein</fullName>
    </submittedName>
</protein>
<dbReference type="OrthoDB" id="9804312at2"/>